<proteinExistence type="predicted"/>
<keyword evidence="2" id="KW-1185">Reference proteome</keyword>
<comment type="caution">
    <text evidence="1">The sequence shown here is derived from an EMBL/GenBank/DDBJ whole genome shotgun (WGS) entry which is preliminary data.</text>
</comment>
<accession>A0A841E2Z5</accession>
<dbReference type="EMBL" id="JACHNF010000001">
    <property type="protein sequence ID" value="MBB5983375.1"/>
    <property type="molecule type" value="Genomic_DNA"/>
</dbReference>
<dbReference type="RefSeq" id="WP_184841324.1">
    <property type="nucleotide sequence ID" value="NZ_BAAAVN010000023.1"/>
</dbReference>
<protein>
    <submittedName>
        <fullName evidence="1">Uncharacterized protein</fullName>
    </submittedName>
</protein>
<dbReference type="AlphaFoldDB" id="A0A841E2Z5"/>
<evidence type="ECO:0000313" key="2">
    <source>
        <dbReference type="Proteomes" id="UP000558997"/>
    </source>
</evidence>
<organism evidence="1 2">
    <name type="scientific">Kribbella solani</name>
    <dbReference type="NCBI Taxonomy" id="236067"/>
    <lineage>
        <taxon>Bacteria</taxon>
        <taxon>Bacillati</taxon>
        <taxon>Actinomycetota</taxon>
        <taxon>Actinomycetes</taxon>
        <taxon>Propionibacteriales</taxon>
        <taxon>Kribbellaceae</taxon>
        <taxon>Kribbella</taxon>
    </lineage>
</organism>
<evidence type="ECO:0000313" key="1">
    <source>
        <dbReference type="EMBL" id="MBB5983375.1"/>
    </source>
</evidence>
<sequence length="86" mass="9134">MSQIQQLKEQLYQMSTDATQGAGSLAGFRIRFSQSGAQVEQLIRGSATNADAQIIQLLDTAGKAVNDAAEALQIAAQSCKSYADQL</sequence>
<reference evidence="1 2" key="1">
    <citation type="submission" date="2020-08" db="EMBL/GenBank/DDBJ databases">
        <title>Sequencing the genomes of 1000 actinobacteria strains.</title>
        <authorList>
            <person name="Klenk H.-P."/>
        </authorList>
    </citation>
    <scope>NUCLEOTIDE SEQUENCE [LARGE SCALE GENOMIC DNA]</scope>
    <source>
        <strain evidence="1 2">DSM 17294</strain>
    </source>
</reference>
<dbReference type="Proteomes" id="UP000558997">
    <property type="component" value="Unassembled WGS sequence"/>
</dbReference>
<name>A0A841E2Z5_9ACTN</name>
<gene>
    <name evidence="1" type="ORF">HDA44_006716</name>
</gene>